<feature type="compositionally biased region" description="Basic residues" evidence="1">
    <location>
        <begin position="1"/>
        <end position="12"/>
    </location>
</feature>
<name>A0A6J4PIN9_9ACTN</name>
<feature type="region of interest" description="Disordered" evidence="1">
    <location>
        <begin position="1"/>
        <end position="39"/>
    </location>
</feature>
<proteinExistence type="predicted"/>
<accession>A0A6J4PIN9</accession>
<sequence length="39" mass="3739">GRPGPHRARHRGRDAPVGPRGSTGPGASAAPGQRGGGAV</sequence>
<gene>
    <name evidence="2" type="ORF">AVDCRST_MAG35-1443</name>
</gene>
<dbReference type="AlphaFoldDB" id="A0A6J4PIN9"/>
<organism evidence="2">
    <name type="scientific">uncultured Quadrisphaera sp</name>
    <dbReference type="NCBI Taxonomy" id="904978"/>
    <lineage>
        <taxon>Bacteria</taxon>
        <taxon>Bacillati</taxon>
        <taxon>Actinomycetota</taxon>
        <taxon>Actinomycetes</taxon>
        <taxon>Kineosporiales</taxon>
        <taxon>Kineosporiaceae</taxon>
        <taxon>Quadrisphaera</taxon>
        <taxon>environmental samples</taxon>
    </lineage>
</organism>
<evidence type="ECO:0000256" key="1">
    <source>
        <dbReference type="SAM" id="MobiDB-lite"/>
    </source>
</evidence>
<feature type="non-terminal residue" evidence="2">
    <location>
        <position position="39"/>
    </location>
</feature>
<dbReference type="EMBL" id="CADCUY010000294">
    <property type="protein sequence ID" value="CAA9411206.1"/>
    <property type="molecule type" value="Genomic_DNA"/>
</dbReference>
<evidence type="ECO:0000313" key="2">
    <source>
        <dbReference type="EMBL" id="CAA9411206.1"/>
    </source>
</evidence>
<reference evidence="2" key="1">
    <citation type="submission" date="2020-02" db="EMBL/GenBank/DDBJ databases">
        <authorList>
            <person name="Meier V. D."/>
        </authorList>
    </citation>
    <scope>NUCLEOTIDE SEQUENCE</scope>
    <source>
        <strain evidence="2">AVDCRST_MAG35</strain>
    </source>
</reference>
<feature type="non-terminal residue" evidence="2">
    <location>
        <position position="1"/>
    </location>
</feature>
<protein>
    <submittedName>
        <fullName evidence="2">Uncharacterized protein</fullName>
    </submittedName>
</protein>
<feature type="compositionally biased region" description="Low complexity" evidence="1">
    <location>
        <begin position="15"/>
        <end position="32"/>
    </location>
</feature>